<keyword evidence="2" id="KW-1185">Reference proteome</keyword>
<reference evidence="1" key="1">
    <citation type="journal article" date="2022" name="bioRxiv">
        <title>Sequencing and chromosome-scale assembly of the giantPleurodeles waltlgenome.</title>
        <authorList>
            <person name="Brown T."/>
            <person name="Elewa A."/>
            <person name="Iarovenko S."/>
            <person name="Subramanian E."/>
            <person name="Araus A.J."/>
            <person name="Petzold A."/>
            <person name="Susuki M."/>
            <person name="Suzuki K.-i.T."/>
            <person name="Hayashi T."/>
            <person name="Toyoda A."/>
            <person name="Oliveira C."/>
            <person name="Osipova E."/>
            <person name="Leigh N.D."/>
            <person name="Simon A."/>
            <person name="Yun M.H."/>
        </authorList>
    </citation>
    <scope>NUCLEOTIDE SEQUENCE</scope>
    <source>
        <strain evidence="1">20211129_DDA</strain>
        <tissue evidence="1">Liver</tissue>
    </source>
</reference>
<evidence type="ECO:0000313" key="2">
    <source>
        <dbReference type="Proteomes" id="UP001066276"/>
    </source>
</evidence>
<accession>A0AAV7VXV9</accession>
<name>A0AAV7VXV9_PLEWA</name>
<protein>
    <submittedName>
        <fullName evidence="1">Uncharacterized protein</fullName>
    </submittedName>
</protein>
<dbReference type="Proteomes" id="UP001066276">
    <property type="component" value="Chromosome 1_2"/>
</dbReference>
<organism evidence="1 2">
    <name type="scientific">Pleurodeles waltl</name>
    <name type="common">Iberian ribbed newt</name>
    <dbReference type="NCBI Taxonomy" id="8319"/>
    <lineage>
        <taxon>Eukaryota</taxon>
        <taxon>Metazoa</taxon>
        <taxon>Chordata</taxon>
        <taxon>Craniata</taxon>
        <taxon>Vertebrata</taxon>
        <taxon>Euteleostomi</taxon>
        <taxon>Amphibia</taxon>
        <taxon>Batrachia</taxon>
        <taxon>Caudata</taxon>
        <taxon>Salamandroidea</taxon>
        <taxon>Salamandridae</taxon>
        <taxon>Pleurodelinae</taxon>
        <taxon>Pleurodeles</taxon>
    </lineage>
</organism>
<sequence length="126" mass="14003">MGITDWGDLFDDSMLTPLKDLLSDFSLPPGSFLTYAALTRVAAAYWDSLLHEPATSVLLQTILTHGNTNKVVTNLYNALRIDYAVPLTSLRAYWGEALRSVLTDGQWQHAPAAPKIISMNARYKFT</sequence>
<dbReference type="EMBL" id="JANPWB010000002">
    <property type="protein sequence ID" value="KAJ1206422.1"/>
    <property type="molecule type" value="Genomic_DNA"/>
</dbReference>
<gene>
    <name evidence="1" type="ORF">NDU88_001827</name>
</gene>
<proteinExistence type="predicted"/>
<comment type="caution">
    <text evidence="1">The sequence shown here is derived from an EMBL/GenBank/DDBJ whole genome shotgun (WGS) entry which is preliminary data.</text>
</comment>
<dbReference type="AlphaFoldDB" id="A0AAV7VXV9"/>
<evidence type="ECO:0000313" key="1">
    <source>
        <dbReference type="EMBL" id="KAJ1206422.1"/>
    </source>
</evidence>